<accession>A0A562IS06</accession>
<dbReference type="EMBL" id="VLKF01000001">
    <property type="protein sequence ID" value="TWH73791.1"/>
    <property type="molecule type" value="Genomic_DNA"/>
</dbReference>
<name>A0A562IS06_9ACTN</name>
<keyword evidence="3" id="KW-1185">Reference proteome</keyword>
<evidence type="ECO:0000313" key="3">
    <source>
        <dbReference type="Proteomes" id="UP000321490"/>
    </source>
</evidence>
<evidence type="ECO:0000313" key="2">
    <source>
        <dbReference type="EMBL" id="TWH73791.1"/>
    </source>
</evidence>
<reference evidence="2 3" key="1">
    <citation type="submission" date="2019-07" db="EMBL/GenBank/DDBJ databases">
        <title>R&amp;d 2014.</title>
        <authorList>
            <person name="Klenk H.-P."/>
        </authorList>
    </citation>
    <scope>NUCLEOTIDE SEQUENCE [LARGE SCALE GENOMIC DNA]</scope>
    <source>
        <strain evidence="2 3">DSM 45764</strain>
    </source>
</reference>
<dbReference type="OrthoDB" id="8450910at2"/>
<dbReference type="RefSeq" id="WP_153357566.1">
    <property type="nucleotide sequence ID" value="NZ_JABGDC010000027.1"/>
</dbReference>
<sequence>MRRAHVQSSSVRSVGYDLDHRVLEIEYVGGGVYDYLDVPPEEALALLESDSIGRYLNGVVKPHHRCRVVHRVA</sequence>
<dbReference type="Pfam" id="PF13619">
    <property type="entry name" value="KTSC"/>
    <property type="match status" value="1"/>
</dbReference>
<dbReference type="AlphaFoldDB" id="A0A562IS06"/>
<organism evidence="2 3">
    <name type="scientific">Modestobacter roseus</name>
    <dbReference type="NCBI Taxonomy" id="1181884"/>
    <lineage>
        <taxon>Bacteria</taxon>
        <taxon>Bacillati</taxon>
        <taxon>Actinomycetota</taxon>
        <taxon>Actinomycetes</taxon>
        <taxon>Geodermatophilales</taxon>
        <taxon>Geodermatophilaceae</taxon>
        <taxon>Modestobacter</taxon>
    </lineage>
</organism>
<dbReference type="InterPro" id="IPR025309">
    <property type="entry name" value="KTSC_dom"/>
</dbReference>
<evidence type="ECO:0000259" key="1">
    <source>
        <dbReference type="Pfam" id="PF13619"/>
    </source>
</evidence>
<proteinExistence type="predicted"/>
<dbReference type="Proteomes" id="UP000321490">
    <property type="component" value="Unassembled WGS sequence"/>
</dbReference>
<protein>
    <submittedName>
        <fullName evidence="2">KTSC domain-containing protein</fullName>
    </submittedName>
</protein>
<feature type="domain" description="KTSC" evidence="1">
    <location>
        <begin position="7"/>
        <end position="62"/>
    </location>
</feature>
<comment type="caution">
    <text evidence="2">The sequence shown here is derived from an EMBL/GenBank/DDBJ whole genome shotgun (WGS) entry which is preliminary data.</text>
</comment>
<gene>
    <name evidence="2" type="ORF">JD78_02315</name>
</gene>